<name>A0A4Y2NQP3_ARAVE</name>
<evidence type="ECO:0000313" key="2">
    <source>
        <dbReference type="Proteomes" id="UP000499080"/>
    </source>
</evidence>
<dbReference type="AlphaFoldDB" id="A0A4Y2NQP3"/>
<dbReference type="EMBL" id="BGPR01009722">
    <property type="protein sequence ID" value="GBN41865.1"/>
    <property type="molecule type" value="Genomic_DNA"/>
</dbReference>
<gene>
    <name evidence="1" type="ORF">AVEN_73996_1</name>
</gene>
<dbReference type="Proteomes" id="UP000499080">
    <property type="component" value="Unassembled WGS sequence"/>
</dbReference>
<dbReference type="OrthoDB" id="6432691at2759"/>
<comment type="caution">
    <text evidence="1">The sequence shown here is derived from an EMBL/GenBank/DDBJ whole genome shotgun (WGS) entry which is preliminary data.</text>
</comment>
<keyword evidence="2" id="KW-1185">Reference proteome</keyword>
<sequence>MHLFIEKVIRGGVAMISHRFSSANNPCLANYVPTSTSPNLYIMYWHANNLYEWTMSQHLPTHDFSWTQENVDYMNIPDDSGYILEIDLEYPPERHHHQNCYPLTPEKIIVGKTQRRFMRLQPPRRLSLFSAASFSDVTRDGSAIYRYSAAAGGPQ</sequence>
<proteinExistence type="predicted"/>
<evidence type="ECO:0000313" key="1">
    <source>
        <dbReference type="EMBL" id="GBN41865.1"/>
    </source>
</evidence>
<protein>
    <submittedName>
        <fullName evidence="1">Uncharacterized protein</fullName>
    </submittedName>
</protein>
<reference evidence="1 2" key="1">
    <citation type="journal article" date="2019" name="Sci. Rep.">
        <title>Orb-weaving spider Araneus ventricosus genome elucidates the spidroin gene catalogue.</title>
        <authorList>
            <person name="Kono N."/>
            <person name="Nakamura H."/>
            <person name="Ohtoshi R."/>
            <person name="Moran D.A.P."/>
            <person name="Shinohara A."/>
            <person name="Yoshida Y."/>
            <person name="Fujiwara M."/>
            <person name="Mori M."/>
            <person name="Tomita M."/>
            <person name="Arakawa K."/>
        </authorList>
    </citation>
    <scope>NUCLEOTIDE SEQUENCE [LARGE SCALE GENOMIC DNA]</scope>
</reference>
<accession>A0A4Y2NQP3</accession>
<organism evidence="1 2">
    <name type="scientific">Araneus ventricosus</name>
    <name type="common">Orbweaver spider</name>
    <name type="synonym">Epeira ventricosa</name>
    <dbReference type="NCBI Taxonomy" id="182803"/>
    <lineage>
        <taxon>Eukaryota</taxon>
        <taxon>Metazoa</taxon>
        <taxon>Ecdysozoa</taxon>
        <taxon>Arthropoda</taxon>
        <taxon>Chelicerata</taxon>
        <taxon>Arachnida</taxon>
        <taxon>Araneae</taxon>
        <taxon>Araneomorphae</taxon>
        <taxon>Entelegynae</taxon>
        <taxon>Araneoidea</taxon>
        <taxon>Araneidae</taxon>
        <taxon>Araneus</taxon>
    </lineage>
</organism>